<dbReference type="InterPro" id="IPR013780">
    <property type="entry name" value="Glyco_hydro_b"/>
</dbReference>
<evidence type="ECO:0000256" key="5">
    <source>
        <dbReference type="ARBA" id="ARBA00022723"/>
    </source>
</evidence>
<feature type="compositionally biased region" description="Basic residues" evidence="16">
    <location>
        <begin position="540"/>
        <end position="556"/>
    </location>
</feature>
<comment type="catalytic activity">
    <reaction evidence="1">
        <text>Endohydrolysis of (1-&gt;4)-alpha-D-glucosidic linkages in polysaccharides containing three or more (1-&gt;4)-alpha-linked D-glucose units.</text>
        <dbReference type="EC" id="3.2.1.1"/>
    </reaction>
</comment>
<evidence type="ECO:0000256" key="8">
    <source>
        <dbReference type="ARBA" id="ARBA00023157"/>
    </source>
</evidence>
<dbReference type="Gene3D" id="2.60.40.1180">
    <property type="entry name" value="Golgi alpha-mannosidase II"/>
    <property type="match status" value="1"/>
</dbReference>
<dbReference type="SMART" id="SM00642">
    <property type="entry name" value="Aamy"/>
    <property type="match status" value="1"/>
</dbReference>
<dbReference type="CDD" id="cd11319">
    <property type="entry name" value="AmyAc_euk_AmyA"/>
    <property type="match status" value="1"/>
</dbReference>
<dbReference type="HOGENOM" id="CLU_006462_7_2_1"/>
<dbReference type="Gene3D" id="3.20.20.80">
    <property type="entry name" value="Glycosidases"/>
    <property type="match status" value="1"/>
</dbReference>
<dbReference type="EMBL" id="CH476615">
    <property type="protein sequence ID" value="EEP76904.1"/>
    <property type="molecule type" value="Genomic_DNA"/>
</dbReference>
<comment type="cofactor">
    <cofactor evidence="2">
        <name>Ca(2+)</name>
        <dbReference type="ChEBI" id="CHEBI:29108"/>
    </cofactor>
</comment>
<dbReference type="FunFam" id="3.20.20.80:FF:000120">
    <property type="entry name" value="Alpha-amylase A"/>
    <property type="match status" value="1"/>
</dbReference>
<keyword evidence="11" id="KW-0326">Glycosidase</keyword>
<feature type="disulfide bond" evidence="14">
    <location>
        <begin position="48"/>
        <end position="56"/>
    </location>
</feature>
<evidence type="ECO:0000259" key="18">
    <source>
        <dbReference type="SMART" id="SM00642"/>
    </source>
</evidence>
<evidence type="ECO:0000256" key="6">
    <source>
        <dbReference type="ARBA" id="ARBA00022801"/>
    </source>
</evidence>
<keyword evidence="8 14" id="KW-1015">Disulfide bond</keyword>
<dbReference type="Pfam" id="PF00128">
    <property type="entry name" value="Alpha-amylase"/>
    <property type="match status" value="1"/>
</dbReference>
<feature type="active site" description="Nucleophile" evidence="12">
    <location>
        <position position="228"/>
    </location>
</feature>
<keyword evidence="17" id="KW-0732">Signal</keyword>
<feature type="disulfide bond" evidence="14">
    <location>
        <begin position="262"/>
        <end position="303"/>
    </location>
</feature>
<evidence type="ECO:0000256" key="17">
    <source>
        <dbReference type="SAM" id="SignalP"/>
    </source>
</evidence>
<dbReference type="GO" id="GO:0016052">
    <property type="term" value="P:carbohydrate catabolic process"/>
    <property type="evidence" value="ECO:0007669"/>
    <property type="project" value="InterPro"/>
</dbReference>
<evidence type="ECO:0000256" key="9">
    <source>
        <dbReference type="ARBA" id="ARBA00023180"/>
    </source>
</evidence>
<dbReference type="GO" id="GO:0005509">
    <property type="term" value="F:calcium ion binding"/>
    <property type="evidence" value="ECO:0007669"/>
    <property type="project" value="InterPro"/>
</dbReference>
<feature type="disulfide bond" evidence="14">
    <location>
        <begin position="459"/>
        <end position="494"/>
    </location>
</feature>
<evidence type="ECO:0000256" key="4">
    <source>
        <dbReference type="ARBA" id="ARBA00012595"/>
    </source>
</evidence>
<dbReference type="SUPFAM" id="SSF51011">
    <property type="entry name" value="Glycosyl hydrolase domain"/>
    <property type="match status" value="1"/>
</dbReference>
<dbReference type="RefSeq" id="XP_002542237.1">
    <property type="nucleotide sequence ID" value="XM_002542191.1"/>
</dbReference>
<proteinExistence type="inferred from homology"/>
<evidence type="ECO:0000256" key="7">
    <source>
        <dbReference type="ARBA" id="ARBA00022837"/>
    </source>
</evidence>
<dbReference type="InterPro" id="IPR017853">
    <property type="entry name" value="GH"/>
</dbReference>
<keyword evidence="10" id="KW-0119">Carbohydrate metabolism</keyword>
<dbReference type="PIRSF" id="PIRSF001024">
    <property type="entry name" value="Alph-amyl_fung"/>
    <property type="match status" value="1"/>
</dbReference>
<dbReference type="VEuPathDB" id="FungiDB:UREG_01753"/>
<evidence type="ECO:0000256" key="12">
    <source>
        <dbReference type="PIRSR" id="PIRSR001024-1"/>
    </source>
</evidence>
<feature type="region of interest" description="Disordered" evidence="16">
    <location>
        <begin position="505"/>
        <end position="562"/>
    </location>
</feature>
<protein>
    <recommendedName>
        <fullName evidence="4">alpha-amylase</fullName>
        <ecNumber evidence="4">3.2.1.1</ecNumber>
    </recommendedName>
</protein>
<dbReference type="EC" id="3.2.1.1" evidence="4"/>
<evidence type="ECO:0000256" key="2">
    <source>
        <dbReference type="ARBA" id="ARBA00001913"/>
    </source>
</evidence>
<evidence type="ECO:0000256" key="1">
    <source>
        <dbReference type="ARBA" id="ARBA00000548"/>
    </source>
</evidence>
<dbReference type="STRING" id="336963.C4JJE6"/>
<name>C4JJE6_UNCRE</name>
<evidence type="ECO:0000313" key="19">
    <source>
        <dbReference type="EMBL" id="EEP76904.1"/>
    </source>
</evidence>
<accession>C4JJE6</accession>
<evidence type="ECO:0000256" key="11">
    <source>
        <dbReference type="ARBA" id="ARBA00023295"/>
    </source>
</evidence>
<reference evidence="20" key="1">
    <citation type="journal article" date="2009" name="Genome Res.">
        <title>Comparative genomic analyses of the human fungal pathogens Coccidioides and their relatives.</title>
        <authorList>
            <person name="Sharpton T.J."/>
            <person name="Stajich J.E."/>
            <person name="Rounsley S.D."/>
            <person name="Gardner M.J."/>
            <person name="Wortman J.R."/>
            <person name="Jordar V.S."/>
            <person name="Maiti R."/>
            <person name="Kodira C.D."/>
            <person name="Neafsey D.E."/>
            <person name="Zeng Q."/>
            <person name="Hung C.-Y."/>
            <person name="McMahan C."/>
            <person name="Muszewska A."/>
            <person name="Grynberg M."/>
            <person name="Mandel M.A."/>
            <person name="Kellner E.M."/>
            <person name="Barker B.M."/>
            <person name="Galgiani J.N."/>
            <person name="Orbach M.J."/>
            <person name="Kirkland T.N."/>
            <person name="Cole G.T."/>
            <person name="Henn M.R."/>
            <person name="Birren B.W."/>
            <person name="Taylor J.W."/>
        </authorList>
    </citation>
    <scope>NUCLEOTIDE SEQUENCE [LARGE SCALE GENOMIC DNA]</scope>
    <source>
        <strain evidence="20">UAMH 1704</strain>
    </source>
</reference>
<feature type="chain" id="PRO_5002937901" description="alpha-amylase" evidence="17">
    <location>
        <begin position="22"/>
        <end position="583"/>
    </location>
</feature>
<dbReference type="PANTHER" id="PTHR10357:SF218">
    <property type="entry name" value="ALPHA-AMYLASE"/>
    <property type="match status" value="1"/>
</dbReference>
<feature type="domain" description="Glycosyl hydrolase family 13 catalytic" evidence="18">
    <location>
        <begin position="31"/>
        <end position="389"/>
    </location>
</feature>
<dbReference type="SUPFAM" id="SSF51445">
    <property type="entry name" value="(Trans)glycosidases"/>
    <property type="match status" value="1"/>
</dbReference>
<keyword evidence="5" id="KW-0479">Metal-binding</keyword>
<feature type="compositionally biased region" description="Basic and acidic residues" evidence="16">
    <location>
        <begin position="506"/>
        <end position="519"/>
    </location>
</feature>
<feature type="signal peptide" evidence="17">
    <location>
        <begin position="1"/>
        <end position="21"/>
    </location>
</feature>
<keyword evidence="7" id="KW-0106">Calcium</keyword>
<gene>
    <name evidence="19" type="ORF">UREG_01753</name>
</gene>
<feature type="active site" description="Proton donor" evidence="12">
    <location>
        <position position="252"/>
    </location>
</feature>
<comment type="similarity">
    <text evidence="3">Belongs to the glycosyl hydrolase 13 family.</text>
</comment>
<sequence>MLLRAALLYLLGGDFVFAGNADDWKPRSVYQILTDRFARTDGSTTAPCNAEDGITCGGTWKGITDHLDYIQGMGFDAIMISPITKNVNGTVRYGDAYHGYWPQNLYELNHNFGTRRDLLDLSKAVHDRGMYLMVDVVINNMAYITNGSNPAKDVDYSTFVPFNDQKYFHPYCKITNYDDYEMAQKCWTGDKLVPLPDLNTEDAKVTQMMAAWVRGLISNYSVDGLRIDAAKHVDTDYLRNVVKASGVFAIGEVYEKNPKIICEYQNYLPSLLNYPVYYAMIEAFSKGNMSVLVEAVEKVTVVCKDTFVLAAFSENHDLPRFPSFKKELSLAKNVIAFTILSDGIPMYYQGQEQHFSGDGVPENREALWLSKYNTRSPLYNFTASVNQIRRQAIRVDRDYLEHPLYPLSNENGISAFRKGHDGRHIIVVYSRHGEDGASRSIKIPRCGHQHLEFTEITTCRNHTLDDWGALRVTVYNGLPKIFFPANQMGGSGLCGFGDWPISGSKKKGEGKSNIDKTHWTNEIPVNPKWGRRPGREGSRPVHRAKAKNSKKKKRPKISGSGKTWSGWPMPVLVSSLVTLHFEL</sequence>
<feature type="binding site" evidence="15">
    <location>
        <position position="101"/>
    </location>
    <ligand>
        <name>substrate</name>
    </ligand>
</feature>
<feature type="binding site" evidence="15">
    <location>
        <position position="364"/>
    </location>
    <ligand>
        <name>substrate</name>
    </ligand>
</feature>
<evidence type="ECO:0000256" key="13">
    <source>
        <dbReference type="PIRSR" id="PIRSR001024-2"/>
    </source>
</evidence>
<dbReference type="eggNOG" id="KOG0471">
    <property type="taxonomic scope" value="Eukaryota"/>
</dbReference>
<dbReference type="OMA" id="NAQLCQT"/>
<dbReference type="InterPro" id="IPR013777">
    <property type="entry name" value="A-amylase-like"/>
</dbReference>
<dbReference type="Pfam" id="PF09260">
    <property type="entry name" value="A_amylase_dom_C"/>
    <property type="match status" value="1"/>
</dbReference>
<evidence type="ECO:0000256" key="3">
    <source>
        <dbReference type="ARBA" id="ARBA00008061"/>
    </source>
</evidence>
<dbReference type="PANTHER" id="PTHR10357">
    <property type="entry name" value="ALPHA-AMYLASE FAMILY MEMBER"/>
    <property type="match status" value="1"/>
</dbReference>
<dbReference type="InterPro" id="IPR015340">
    <property type="entry name" value="A_amylase_C_dom"/>
</dbReference>
<feature type="binding site" evidence="15">
    <location>
        <position position="317"/>
    </location>
    <ligand>
        <name>substrate</name>
    </ligand>
</feature>
<evidence type="ECO:0000256" key="16">
    <source>
        <dbReference type="SAM" id="MobiDB-lite"/>
    </source>
</evidence>
<organism evidence="19 20">
    <name type="scientific">Uncinocarpus reesii (strain UAMH 1704)</name>
    <dbReference type="NCBI Taxonomy" id="336963"/>
    <lineage>
        <taxon>Eukaryota</taxon>
        <taxon>Fungi</taxon>
        <taxon>Dikarya</taxon>
        <taxon>Ascomycota</taxon>
        <taxon>Pezizomycotina</taxon>
        <taxon>Eurotiomycetes</taxon>
        <taxon>Eurotiomycetidae</taxon>
        <taxon>Onygenales</taxon>
        <taxon>Onygenaceae</taxon>
        <taxon>Uncinocarpus</taxon>
    </lineage>
</organism>
<dbReference type="AlphaFoldDB" id="C4JJE6"/>
<keyword evidence="20" id="KW-1185">Reference proteome</keyword>
<feature type="site" description="Transition state stabilizer" evidence="13">
    <location>
        <position position="317"/>
    </location>
</feature>
<dbReference type="GeneID" id="8443806"/>
<evidence type="ECO:0000313" key="20">
    <source>
        <dbReference type="Proteomes" id="UP000002058"/>
    </source>
</evidence>
<dbReference type="GO" id="GO:0004556">
    <property type="term" value="F:alpha-amylase activity"/>
    <property type="evidence" value="ECO:0007669"/>
    <property type="project" value="UniProtKB-EC"/>
</dbReference>
<evidence type="ECO:0000256" key="15">
    <source>
        <dbReference type="PIRSR" id="PIRSR001024-5"/>
    </source>
</evidence>
<feature type="disulfide bond" evidence="14">
    <location>
        <begin position="172"/>
        <end position="186"/>
    </location>
</feature>
<dbReference type="InterPro" id="IPR006047">
    <property type="entry name" value="GH13_cat_dom"/>
</dbReference>
<dbReference type="Proteomes" id="UP000002058">
    <property type="component" value="Unassembled WGS sequence"/>
</dbReference>
<evidence type="ECO:0000256" key="14">
    <source>
        <dbReference type="PIRSR" id="PIRSR001024-4"/>
    </source>
</evidence>
<keyword evidence="6" id="KW-0378">Hydrolase</keyword>
<evidence type="ECO:0000256" key="10">
    <source>
        <dbReference type="ARBA" id="ARBA00023277"/>
    </source>
</evidence>
<feature type="binding site" evidence="15">
    <location>
        <position position="226"/>
    </location>
    <ligand>
        <name>substrate</name>
    </ligand>
</feature>
<keyword evidence="9" id="KW-0325">Glycoprotein</keyword>
<dbReference type="KEGG" id="ure:UREG_01753"/>
<dbReference type="OrthoDB" id="204980at2759"/>
<dbReference type="InParanoid" id="C4JJE6"/>